<keyword evidence="2" id="KW-1185">Reference proteome</keyword>
<dbReference type="HOGENOM" id="CLU_3225650_0_0_1"/>
<dbReference type="ExpressionAtlas" id="F6HCF8">
    <property type="expression patterns" value="baseline"/>
</dbReference>
<gene>
    <name evidence="1" type="ordered locus">VIT_11s0118g00130</name>
</gene>
<dbReference type="EMBL" id="FN595515">
    <property type="protein sequence ID" value="CCB49904.1"/>
    <property type="molecule type" value="Genomic_DNA"/>
</dbReference>
<evidence type="ECO:0000313" key="2">
    <source>
        <dbReference type="Proteomes" id="UP000009183"/>
    </source>
</evidence>
<dbReference type="PaxDb" id="29760-VIT_11s0118g00130.t01"/>
<dbReference type="Proteomes" id="UP000009183">
    <property type="component" value="Chromosome 11"/>
</dbReference>
<evidence type="ECO:0000313" key="1">
    <source>
        <dbReference type="EMBL" id="CCB49904.1"/>
    </source>
</evidence>
<accession>F6HCF8</accession>
<sequence length="44" mass="5089">MEMTVRNPSETAYQSKPSNKVLSWSKLLQKTSMKLFGNILMLTR</sequence>
<name>F6HCF8_VITVI</name>
<protein>
    <submittedName>
        <fullName evidence="1">Uncharacterized protein</fullName>
    </submittedName>
</protein>
<dbReference type="InParanoid" id="F6HCF8"/>
<reference evidence="2" key="1">
    <citation type="journal article" date="2007" name="Nature">
        <title>The grapevine genome sequence suggests ancestral hexaploidization in major angiosperm phyla.</title>
        <authorList>
            <consortium name="The French-Italian Public Consortium for Grapevine Genome Characterization."/>
            <person name="Jaillon O."/>
            <person name="Aury J.-M."/>
            <person name="Noel B."/>
            <person name="Policriti A."/>
            <person name="Clepet C."/>
            <person name="Casagrande A."/>
            <person name="Choisne N."/>
            <person name="Aubourg S."/>
            <person name="Vitulo N."/>
            <person name="Jubin C."/>
            <person name="Vezzi A."/>
            <person name="Legeai F."/>
            <person name="Hugueney P."/>
            <person name="Dasilva C."/>
            <person name="Horner D."/>
            <person name="Mica E."/>
            <person name="Jublot D."/>
            <person name="Poulain J."/>
            <person name="Bruyere C."/>
            <person name="Billault A."/>
            <person name="Segurens B."/>
            <person name="Gouyvenoux M."/>
            <person name="Ugarte E."/>
            <person name="Cattonaro F."/>
            <person name="Anthouard V."/>
            <person name="Vico V."/>
            <person name="Del Fabbro C."/>
            <person name="Alaux M."/>
            <person name="Di Gaspero G."/>
            <person name="Dumas V."/>
            <person name="Felice N."/>
            <person name="Paillard S."/>
            <person name="Juman I."/>
            <person name="Moroldo M."/>
            <person name="Scalabrin S."/>
            <person name="Canaguier A."/>
            <person name="Le Clainche I."/>
            <person name="Malacrida G."/>
            <person name="Durand E."/>
            <person name="Pesole G."/>
            <person name="Laucou V."/>
            <person name="Chatelet P."/>
            <person name="Merdinoglu D."/>
            <person name="Delledonne M."/>
            <person name="Pezzotti M."/>
            <person name="Lecharny A."/>
            <person name="Scarpelli C."/>
            <person name="Artiguenave F."/>
            <person name="Pe M.E."/>
            <person name="Valle G."/>
            <person name="Morgante M."/>
            <person name="Caboche M."/>
            <person name="Adam-Blondon A.-F."/>
            <person name="Weissenbach J."/>
            <person name="Quetier F."/>
            <person name="Wincker P."/>
        </authorList>
    </citation>
    <scope>NUCLEOTIDE SEQUENCE [LARGE SCALE GENOMIC DNA]</scope>
    <source>
        <strain evidence="2">cv. Pinot noir / PN40024</strain>
    </source>
</reference>
<proteinExistence type="predicted"/>
<organism evidence="1 2">
    <name type="scientific">Vitis vinifera</name>
    <name type="common">Grape</name>
    <dbReference type="NCBI Taxonomy" id="29760"/>
    <lineage>
        <taxon>Eukaryota</taxon>
        <taxon>Viridiplantae</taxon>
        <taxon>Streptophyta</taxon>
        <taxon>Embryophyta</taxon>
        <taxon>Tracheophyta</taxon>
        <taxon>Spermatophyta</taxon>
        <taxon>Magnoliopsida</taxon>
        <taxon>eudicotyledons</taxon>
        <taxon>Gunneridae</taxon>
        <taxon>Pentapetalae</taxon>
        <taxon>rosids</taxon>
        <taxon>Vitales</taxon>
        <taxon>Vitaceae</taxon>
        <taxon>Viteae</taxon>
        <taxon>Vitis</taxon>
    </lineage>
</organism>
<dbReference type="AlphaFoldDB" id="F6HCF8"/>